<dbReference type="AlphaFoldDB" id="A0ABD3QBE7"/>
<keyword evidence="1" id="KW-0472">Membrane</keyword>
<evidence type="ECO:0000259" key="2">
    <source>
        <dbReference type="Pfam" id="PF13383"/>
    </source>
</evidence>
<dbReference type="Proteomes" id="UP001516023">
    <property type="component" value="Unassembled WGS sequence"/>
</dbReference>
<comment type="caution">
    <text evidence="3">The sequence shown here is derived from an EMBL/GenBank/DDBJ whole genome shotgun (WGS) entry which is preliminary data.</text>
</comment>
<organism evidence="3 4">
    <name type="scientific">Cyclotella cryptica</name>
    <dbReference type="NCBI Taxonomy" id="29204"/>
    <lineage>
        <taxon>Eukaryota</taxon>
        <taxon>Sar</taxon>
        <taxon>Stramenopiles</taxon>
        <taxon>Ochrophyta</taxon>
        <taxon>Bacillariophyta</taxon>
        <taxon>Coscinodiscophyceae</taxon>
        <taxon>Thalassiosirophycidae</taxon>
        <taxon>Stephanodiscales</taxon>
        <taxon>Stephanodiscaceae</taxon>
        <taxon>Cyclotella</taxon>
    </lineage>
</organism>
<dbReference type="Pfam" id="PF13383">
    <property type="entry name" value="Methyltransf_22"/>
    <property type="match status" value="1"/>
</dbReference>
<feature type="domain" description="Methyltransferase" evidence="2">
    <location>
        <begin position="143"/>
        <end position="273"/>
    </location>
</feature>
<protein>
    <recommendedName>
        <fullName evidence="2">Methyltransferase domain-containing protein</fullName>
    </recommendedName>
</protein>
<dbReference type="InterPro" id="IPR025714">
    <property type="entry name" value="Methyltranfer_dom"/>
</dbReference>
<dbReference type="PANTHER" id="PTHR32026">
    <property type="entry name" value="METHYLTRANSFERASE-LIKE PROTEIN 24"/>
    <property type="match status" value="1"/>
</dbReference>
<feature type="transmembrane region" description="Helical" evidence="1">
    <location>
        <begin position="12"/>
        <end position="32"/>
    </location>
</feature>
<evidence type="ECO:0000256" key="1">
    <source>
        <dbReference type="SAM" id="Phobius"/>
    </source>
</evidence>
<evidence type="ECO:0000313" key="3">
    <source>
        <dbReference type="EMBL" id="KAL3797682.1"/>
    </source>
</evidence>
<sequence>MRIHSGDSRFRPLRGVVVVVVCFVISLLYMVYHGHDHVMVDWEVSEDHHTSTREILVRYASDRADLNTKEVISLPTPSVASLRKSRALSDAVNAMRCMILPGCYPDVRCGDGSEPMKLPQGKTWEQHSFCTDDLAASSDKRQVQKEKCLVYSFGVHDSTEWEQKVAREFGCDVFAFDPTSDFESNVAPGVTFHKLGLQGVGVDVSKTHSSLYSALDPAKLRSLGDIRRMLGHENRQVDVLRLDCEGCEWGVLKQLACSDDSRMVDQLMVEMHFQKNLGIATDDDLLIAADAITCLEEKRWGLVSMEFSGCDPIDADYIPSMLKLIKRDFLYMLLYATFRRIPVEEQLYKENDHTFTQRFKENQVYTMKT</sequence>
<keyword evidence="1" id="KW-0812">Transmembrane</keyword>
<keyword evidence="1" id="KW-1133">Transmembrane helix</keyword>
<gene>
    <name evidence="3" type="ORF">HJC23_013514</name>
</gene>
<dbReference type="EMBL" id="JABMIG020000053">
    <property type="protein sequence ID" value="KAL3797682.1"/>
    <property type="molecule type" value="Genomic_DNA"/>
</dbReference>
<proteinExistence type="predicted"/>
<reference evidence="3 4" key="1">
    <citation type="journal article" date="2020" name="G3 (Bethesda)">
        <title>Improved Reference Genome for Cyclotella cryptica CCMP332, a Model for Cell Wall Morphogenesis, Salinity Adaptation, and Lipid Production in Diatoms (Bacillariophyta).</title>
        <authorList>
            <person name="Roberts W.R."/>
            <person name="Downey K.M."/>
            <person name="Ruck E.C."/>
            <person name="Traller J.C."/>
            <person name="Alverson A.J."/>
        </authorList>
    </citation>
    <scope>NUCLEOTIDE SEQUENCE [LARGE SCALE GENOMIC DNA]</scope>
    <source>
        <strain evidence="3 4">CCMP332</strain>
    </source>
</reference>
<dbReference type="InterPro" id="IPR026913">
    <property type="entry name" value="METTL24"/>
</dbReference>
<accession>A0ABD3QBE7</accession>
<name>A0ABD3QBE7_9STRA</name>
<evidence type="ECO:0000313" key="4">
    <source>
        <dbReference type="Proteomes" id="UP001516023"/>
    </source>
</evidence>
<keyword evidence="4" id="KW-1185">Reference proteome</keyword>
<dbReference type="PANTHER" id="PTHR32026:SF10">
    <property type="entry name" value="METHYLTRANSFERASE-LIKE PROTEIN 24-RELATED"/>
    <property type="match status" value="1"/>
</dbReference>